<sequence length="192" mass="22680">MQTTSTKATATVGSYYQRKREERKQYRRLHYEATKGRRKLSKAARESMVCKRRREQHGLRSLYHCSLSHSDPTDDPRRDADAESMLIDDVVALRDGLSNEPGEENWVPEFIRTVQTWIDKYVEEAQRIISEGIDTEGLRLHHLRRFVAGLRQEQYLAQQGRDARRAALEDLRLILLWGRRVNTVYFLKQYGW</sequence>
<proteinExistence type="predicted"/>
<evidence type="ECO:0000313" key="1">
    <source>
        <dbReference type="EMBL" id="KAI0039082.1"/>
    </source>
</evidence>
<protein>
    <submittedName>
        <fullName evidence="1">Uncharacterized protein</fullName>
    </submittedName>
</protein>
<organism evidence="1 2">
    <name type="scientific">Auriscalpium vulgare</name>
    <dbReference type="NCBI Taxonomy" id="40419"/>
    <lineage>
        <taxon>Eukaryota</taxon>
        <taxon>Fungi</taxon>
        <taxon>Dikarya</taxon>
        <taxon>Basidiomycota</taxon>
        <taxon>Agaricomycotina</taxon>
        <taxon>Agaricomycetes</taxon>
        <taxon>Russulales</taxon>
        <taxon>Auriscalpiaceae</taxon>
        <taxon>Auriscalpium</taxon>
    </lineage>
</organism>
<name>A0ACB8R5B5_9AGAM</name>
<reference evidence="1" key="2">
    <citation type="journal article" date="2022" name="New Phytol.">
        <title>Evolutionary transition to the ectomycorrhizal habit in the genomes of a hyperdiverse lineage of mushroom-forming fungi.</title>
        <authorList>
            <person name="Looney B."/>
            <person name="Miyauchi S."/>
            <person name="Morin E."/>
            <person name="Drula E."/>
            <person name="Courty P.E."/>
            <person name="Kohler A."/>
            <person name="Kuo A."/>
            <person name="LaButti K."/>
            <person name="Pangilinan J."/>
            <person name="Lipzen A."/>
            <person name="Riley R."/>
            <person name="Andreopoulos W."/>
            <person name="He G."/>
            <person name="Johnson J."/>
            <person name="Nolan M."/>
            <person name="Tritt A."/>
            <person name="Barry K.W."/>
            <person name="Grigoriev I.V."/>
            <person name="Nagy L.G."/>
            <person name="Hibbett D."/>
            <person name="Henrissat B."/>
            <person name="Matheny P.B."/>
            <person name="Labbe J."/>
            <person name="Martin F.M."/>
        </authorList>
    </citation>
    <scope>NUCLEOTIDE SEQUENCE</scope>
    <source>
        <strain evidence="1">FP105234-sp</strain>
    </source>
</reference>
<comment type="caution">
    <text evidence="1">The sequence shown here is derived from an EMBL/GenBank/DDBJ whole genome shotgun (WGS) entry which is preliminary data.</text>
</comment>
<keyword evidence="2" id="KW-1185">Reference proteome</keyword>
<accession>A0ACB8R5B5</accession>
<evidence type="ECO:0000313" key="2">
    <source>
        <dbReference type="Proteomes" id="UP000814033"/>
    </source>
</evidence>
<gene>
    <name evidence="1" type="ORF">FA95DRAFT_1612862</name>
</gene>
<dbReference type="EMBL" id="MU276359">
    <property type="protein sequence ID" value="KAI0039082.1"/>
    <property type="molecule type" value="Genomic_DNA"/>
</dbReference>
<reference evidence="1" key="1">
    <citation type="submission" date="2021-02" db="EMBL/GenBank/DDBJ databases">
        <authorList>
            <consortium name="DOE Joint Genome Institute"/>
            <person name="Ahrendt S."/>
            <person name="Looney B.P."/>
            <person name="Miyauchi S."/>
            <person name="Morin E."/>
            <person name="Drula E."/>
            <person name="Courty P.E."/>
            <person name="Chicoki N."/>
            <person name="Fauchery L."/>
            <person name="Kohler A."/>
            <person name="Kuo A."/>
            <person name="Labutti K."/>
            <person name="Pangilinan J."/>
            <person name="Lipzen A."/>
            <person name="Riley R."/>
            <person name="Andreopoulos W."/>
            <person name="He G."/>
            <person name="Johnson J."/>
            <person name="Barry K.W."/>
            <person name="Grigoriev I.V."/>
            <person name="Nagy L."/>
            <person name="Hibbett D."/>
            <person name="Henrissat B."/>
            <person name="Matheny P.B."/>
            <person name="Labbe J."/>
            <person name="Martin F."/>
        </authorList>
    </citation>
    <scope>NUCLEOTIDE SEQUENCE</scope>
    <source>
        <strain evidence="1">FP105234-sp</strain>
    </source>
</reference>
<dbReference type="Proteomes" id="UP000814033">
    <property type="component" value="Unassembled WGS sequence"/>
</dbReference>